<evidence type="ECO:0000256" key="5">
    <source>
        <dbReference type="RuleBase" id="RU004404"/>
    </source>
</evidence>
<feature type="domain" description="Tail specific protease" evidence="7">
    <location>
        <begin position="204"/>
        <end position="393"/>
    </location>
</feature>
<dbReference type="GO" id="GO:0008236">
    <property type="term" value="F:serine-type peptidase activity"/>
    <property type="evidence" value="ECO:0007669"/>
    <property type="project" value="UniProtKB-KW"/>
</dbReference>
<dbReference type="GO" id="GO:0004175">
    <property type="term" value="F:endopeptidase activity"/>
    <property type="evidence" value="ECO:0007669"/>
    <property type="project" value="TreeGrafter"/>
</dbReference>
<dbReference type="SMART" id="SM00228">
    <property type="entry name" value="PDZ"/>
    <property type="match status" value="1"/>
</dbReference>
<evidence type="ECO:0000256" key="2">
    <source>
        <dbReference type="ARBA" id="ARBA00022670"/>
    </source>
</evidence>
<dbReference type="OrthoDB" id="9812068at2"/>
<accession>E1R8G6</accession>
<dbReference type="Gene3D" id="3.90.226.10">
    <property type="entry name" value="2-enoyl-CoA Hydratase, Chain A, domain 1"/>
    <property type="match status" value="1"/>
</dbReference>
<proteinExistence type="inferred from homology"/>
<dbReference type="EMBL" id="CP002116">
    <property type="protein sequence ID" value="ADK79310.1"/>
    <property type="molecule type" value="Genomic_DNA"/>
</dbReference>
<comment type="similarity">
    <text evidence="1 5">Belongs to the peptidase S41A family.</text>
</comment>
<organism evidence="8 9">
    <name type="scientific">Sediminispirochaeta smaragdinae (strain DSM 11293 / JCM 15392 / SEBR 4228)</name>
    <name type="common">Spirochaeta smaragdinae</name>
    <dbReference type="NCBI Taxonomy" id="573413"/>
    <lineage>
        <taxon>Bacteria</taxon>
        <taxon>Pseudomonadati</taxon>
        <taxon>Spirochaetota</taxon>
        <taxon>Spirochaetia</taxon>
        <taxon>Spirochaetales</taxon>
        <taxon>Spirochaetaceae</taxon>
        <taxon>Sediminispirochaeta</taxon>
    </lineage>
</organism>
<evidence type="ECO:0000256" key="3">
    <source>
        <dbReference type="ARBA" id="ARBA00022801"/>
    </source>
</evidence>
<dbReference type="SUPFAM" id="SSF50156">
    <property type="entry name" value="PDZ domain-like"/>
    <property type="match status" value="1"/>
</dbReference>
<dbReference type="MEROPS" id="S41.004"/>
<dbReference type="eggNOG" id="COG0793">
    <property type="taxonomic scope" value="Bacteria"/>
</dbReference>
<dbReference type="SUPFAM" id="SSF52096">
    <property type="entry name" value="ClpP/crotonase"/>
    <property type="match status" value="1"/>
</dbReference>
<dbReference type="InterPro" id="IPR055210">
    <property type="entry name" value="CtpA/B_N"/>
</dbReference>
<reference evidence="8 9" key="1">
    <citation type="journal article" date="2010" name="Stand. Genomic Sci.">
        <title>Complete genome sequence of Spirochaeta smaragdinae type strain (SEBR 4228).</title>
        <authorList>
            <person name="Mavromatis K."/>
            <person name="Yasawong M."/>
            <person name="Chertkov O."/>
            <person name="Lapidus A."/>
            <person name="Lucas S."/>
            <person name="Nolan M."/>
            <person name="Del Rio T.G."/>
            <person name="Tice H."/>
            <person name="Cheng J.F."/>
            <person name="Pitluck S."/>
            <person name="Liolios K."/>
            <person name="Ivanova N."/>
            <person name="Tapia R."/>
            <person name="Han C."/>
            <person name="Bruce D."/>
            <person name="Goodwin L."/>
            <person name="Pati A."/>
            <person name="Chen A."/>
            <person name="Palaniappan K."/>
            <person name="Land M."/>
            <person name="Hauser L."/>
            <person name="Chang Y.J."/>
            <person name="Jeffries C.D."/>
            <person name="Detter J.C."/>
            <person name="Rohde M."/>
            <person name="Brambilla E."/>
            <person name="Spring S."/>
            <person name="Goker M."/>
            <person name="Sikorski J."/>
            <person name="Woyke T."/>
            <person name="Bristow J."/>
            <person name="Eisen J.A."/>
            <person name="Markowitz V."/>
            <person name="Hugenholtz P."/>
            <person name="Klenk H.P."/>
            <person name="Kyrpides N.C."/>
        </authorList>
    </citation>
    <scope>NUCLEOTIDE SEQUENCE [LARGE SCALE GENOMIC DNA]</scope>
    <source>
        <strain evidence="9">DSM 11293 / JCM 15392 / SEBR 4228</strain>
    </source>
</reference>
<sequence>MKQIRNRLAWLMVAIVTVSFSLFLIITPTLSAQSSSSVEVKNYLARFQYIFQYILQAYVDEVDPKQLYEGALNGMFDTLDDPWSYYLSEDDMEDLNNNTTVGRYGGVGLYIARPVPVDEKDKGKVMKIPDQWPELDTTKEDLPFIKVVSPIEDTPAYRKGIHSGDYIIAIGDQSTENMTSDDASGKMKGLPGTDVTVTILRGKNIIFDVTITRASIEIPTVKEAMIPGRIGYIRIIQFSPYTEPRVREALKTLNSQGYDSLIIDVRGNGGGLLNAAVNIIDMFLSSGPIVSTKGRIAEENKVFNATSSLEVAADVPIAILIDGGSASASEILAGAFKDTGRGYLIGNTSFGKGLVQTVVPLGREGFKLTISRYYTPSGVNINGTGIEPNLKIAEPELNDEENASLKKLFEEHLVENFVNGNPKPSEQEQKAFARRLQQEEEITLPFDLLMRLIRGEVFRRMDQPPVYDLDYDPVLKKAVSLLETGAIQPTTGTLAQEQKQ</sequence>
<evidence type="ECO:0000259" key="6">
    <source>
        <dbReference type="SMART" id="SM00228"/>
    </source>
</evidence>
<dbReference type="AlphaFoldDB" id="E1R8G6"/>
<dbReference type="NCBIfam" id="TIGR00225">
    <property type="entry name" value="prc"/>
    <property type="match status" value="1"/>
</dbReference>
<dbReference type="SMART" id="SM00245">
    <property type="entry name" value="TSPc"/>
    <property type="match status" value="1"/>
</dbReference>
<keyword evidence="2 5" id="KW-0645">Protease</keyword>
<dbReference type="HOGENOM" id="CLU_017295_3_0_12"/>
<name>E1R8G6_SEDSS</name>
<keyword evidence="9" id="KW-1185">Reference proteome</keyword>
<dbReference type="RefSeq" id="WP_013252774.1">
    <property type="nucleotide sequence ID" value="NC_014364.1"/>
</dbReference>
<dbReference type="PANTHER" id="PTHR32060:SF30">
    <property type="entry name" value="CARBOXY-TERMINAL PROCESSING PROTEASE CTPA"/>
    <property type="match status" value="1"/>
</dbReference>
<evidence type="ECO:0000313" key="9">
    <source>
        <dbReference type="Proteomes" id="UP000002318"/>
    </source>
</evidence>
<dbReference type="InterPro" id="IPR004447">
    <property type="entry name" value="Peptidase_S41A"/>
</dbReference>
<dbReference type="Pfam" id="PF22694">
    <property type="entry name" value="CtpB_N-like"/>
    <property type="match status" value="1"/>
</dbReference>
<dbReference type="InterPro" id="IPR005151">
    <property type="entry name" value="Tail-specific_protease"/>
</dbReference>
<evidence type="ECO:0000256" key="4">
    <source>
        <dbReference type="ARBA" id="ARBA00022825"/>
    </source>
</evidence>
<dbReference type="Pfam" id="PF03572">
    <property type="entry name" value="Peptidase_S41"/>
    <property type="match status" value="1"/>
</dbReference>
<protein>
    <submittedName>
        <fullName evidence="8">Carboxyl-terminal protease</fullName>
    </submittedName>
</protein>
<dbReference type="GO" id="GO:0030288">
    <property type="term" value="C:outer membrane-bounded periplasmic space"/>
    <property type="evidence" value="ECO:0007669"/>
    <property type="project" value="TreeGrafter"/>
</dbReference>
<dbReference type="Gene3D" id="3.30.750.44">
    <property type="match status" value="1"/>
</dbReference>
<feature type="domain" description="PDZ" evidence="6">
    <location>
        <begin position="105"/>
        <end position="203"/>
    </location>
</feature>
<dbReference type="CDD" id="cd06782">
    <property type="entry name" value="cpPDZ_CPP-like"/>
    <property type="match status" value="1"/>
</dbReference>
<evidence type="ECO:0000259" key="7">
    <source>
        <dbReference type="SMART" id="SM00245"/>
    </source>
</evidence>
<dbReference type="PANTHER" id="PTHR32060">
    <property type="entry name" value="TAIL-SPECIFIC PROTEASE"/>
    <property type="match status" value="1"/>
</dbReference>
<dbReference type="CDD" id="cd07560">
    <property type="entry name" value="Peptidase_S41_CPP"/>
    <property type="match status" value="1"/>
</dbReference>
<dbReference type="GO" id="GO:0006508">
    <property type="term" value="P:proteolysis"/>
    <property type="evidence" value="ECO:0007669"/>
    <property type="project" value="UniProtKB-KW"/>
</dbReference>
<dbReference type="InterPro" id="IPR029045">
    <property type="entry name" value="ClpP/crotonase-like_dom_sf"/>
</dbReference>
<dbReference type="Pfam" id="PF00595">
    <property type="entry name" value="PDZ"/>
    <property type="match status" value="1"/>
</dbReference>
<evidence type="ECO:0000313" key="8">
    <source>
        <dbReference type="EMBL" id="ADK79310.1"/>
    </source>
</evidence>
<dbReference type="InterPro" id="IPR001478">
    <property type="entry name" value="PDZ"/>
</dbReference>
<dbReference type="STRING" id="573413.Spirs_0153"/>
<dbReference type="Proteomes" id="UP000002318">
    <property type="component" value="Chromosome"/>
</dbReference>
<dbReference type="KEGG" id="ssm:Spirs_0153"/>
<dbReference type="GO" id="GO:0007165">
    <property type="term" value="P:signal transduction"/>
    <property type="evidence" value="ECO:0007669"/>
    <property type="project" value="TreeGrafter"/>
</dbReference>
<gene>
    <name evidence="8" type="ordered locus">Spirs_0153</name>
</gene>
<keyword evidence="3 5" id="KW-0378">Hydrolase</keyword>
<dbReference type="InterPro" id="IPR036034">
    <property type="entry name" value="PDZ_sf"/>
</dbReference>
<keyword evidence="4 5" id="KW-0720">Serine protease</keyword>
<dbReference type="Gene3D" id="2.30.42.10">
    <property type="match status" value="1"/>
</dbReference>
<evidence type="ECO:0000256" key="1">
    <source>
        <dbReference type="ARBA" id="ARBA00009179"/>
    </source>
</evidence>